<evidence type="ECO:0000313" key="2">
    <source>
        <dbReference type="Proteomes" id="UP001054945"/>
    </source>
</evidence>
<proteinExistence type="predicted"/>
<reference evidence="1 2" key="1">
    <citation type="submission" date="2021-06" db="EMBL/GenBank/DDBJ databases">
        <title>Caerostris extrusa draft genome.</title>
        <authorList>
            <person name="Kono N."/>
            <person name="Arakawa K."/>
        </authorList>
    </citation>
    <scope>NUCLEOTIDE SEQUENCE [LARGE SCALE GENOMIC DNA]</scope>
</reference>
<sequence>MSYAFIFDDSDLKQDDCDDRKNMRNGSLLRRVLKEIRHSDPMFFTKDITYFSQRLLHIIELTACIVCEIVGSLYQSYYSQINVNCDTLFGSEDSEFSRK</sequence>
<comment type="caution">
    <text evidence="1">The sequence shown here is derived from an EMBL/GenBank/DDBJ whole genome shotgun (WGS) entry which is preliminary data.</text>
</comment>
<dbReference type="Proteomes" id="UP001054945">
    <property type="component" value="Unassembled WGS sequence"/>
</dbReference>
<dbReference type="EMBL" id="BPLR01006440">
    <property type="protein sequence ID" value="GIY09897.1"/>
    <property type="molecule type" value="Genomic_DNA"/>
</dbReference>
<protein>
    <submittedName>
        <fullName evidence="1">Uncharacterized protein</fullName>
    </submittedName>
</protein>
<keyword evidence="2" id="KW-1185">Reference proteome</keyword>
<accession>A0AAV4QP04</accession>
<dbReference type="AlphaFoldDB" id="A0AAV4QP04"/>
<evidence type="ECO:0000313" key="1">
    <source>
        <dbReference type="EMBL" id="GIY09897.1"/>
    </source>
</evidence>
<organism evidence="1 2">
    <name type="scientific">Caerostris extrusa</name>
    <name type="common">Bark spider</name>
    <name type="synonym">Caerostris bankana</name>
    <dbReference type="NCBI Taxonomy" id="172846"/>
    <lineage>
        <taxon>Eukaryota</taxon>
        <taxon>Metazoa</taxon>
        <taxon>Ecdysozoa</taxon>
        <taxon>Arthropoda</taxon>
        <taxon>Chelicerata</taxon>
        <taxon>Arachnida</taxon>
        <taxon>Araneae</taxon>
        <taxon>Araneomorphae</taxon>
        <taxon>Entelegynae</taxon>
        <taxon>Araneoidea</taxon>
        <taxon>Araneidae</taxon>
        <taxon>Caerostris</taxon>
    </lineage>
</organism>
<name>A0AAV4QP04_CAEEX</name>
<gene>
    <name evidence="1" type="ORF">CEXT_431531</name>
</gene>